<evidence type="ECO:0000313" key="2">
    <source>
        <dbReference type="Proteomes" id="UP000005408"/>
    </source>
</evidence>
<evidence type="ECO:0000313" key="1">
    <source>
        <dbReference type="EnsemblMetazoa" id="G28878.1:cds"/>
    </source>
</evidence>
<dbReference type="OrthoDB" id="6205456at2759"/>
<name>A0A8W8LN50_MAGGI</name>
<sequence>MLTFYQGLAIYPASDLTAHSFNLVCDLQGTPWTKPIIFSYDGNPAGGCSSPPNPTCGSMVGTINTDNQTVNLTLNQNEILSKGTALWTCTHGSKSTSFNATVIAVCLRGKLNHRDGKININCSCGYPNVQAKIKYKDREGGNQLGDQTFNLKSSPGTICTSDARAMDFYYQIEHIPSGAMEVCATIKTFSQISTPETICISVAGIERYPIG</sequence>
<accession>A0A8W8LN50</accession>
<organism evidence="1 2">
    <name type="scientific">Magallana gigas</name>
    <name type="common">Pacific oyster</name>
    <name type="synonym">Crassostrea gigas</name>
    <dbReference type="NCBI Taxonomy" id="29159"/>
    <lineage>
        <taxon>Eukaryota</taxon>
        <taxon>Metazoa</taxon>
        <taxon>Spiralia</taxon>
        <taxon>Lophotrochozoa</taxon>
        <taxon>Mollusca</taxon>
        <taxon>Bivalvia</taxon>
        <taxon>Autobranchia</taxon>
        <taxon>Pteriomorphia</taxon>
        <taxon>Ostreida</taxon>
        <taxon>Ostreoidea</taxon>
        <taxon>Ostreidae</taxon>
        <taxon>Magallana</taxon>
    </lineage>
</organism>
<keyword evidence="2" id="KW-1185">Reference proteome</keyword>
<proteinExistence type="predicted"/>
<dbReference type="EnsemblMetazoa" id="G28878.1">
    <property type="protein sequence ID" value="G28878.1:cds"/>
    <property type="gene ID" value="G28878"/>
</dbReference>
<reference evidence="1" key="1">
    <citation type="submission" date="2022-08" db="UniProtKB">
        <authorList>
            <consortium name="EnsemblMetazoa"/>
        </authorList>
    </citation>
    <scope>IDENTIFICATION</scope>
    <source>
        <strain evidence="1">05x7-T-G4-1.051#20</strain>
    </source>
</reference>
<protein>
    <submittedName>
        <fullName evidence="1">Uncharacterized protein</fullName>
    </submittedName>
</protein>
<dbReference type="AlphaFoldDB" id="A0A8W8LN50"/>
<dbReference type="Proteomes" id="UP000005408">
    <property type="component" value="Unassembled WGS sequence"/>
</dbReference>